<dbReference type="Proteomes" id="UP000070133">
    <property type="component" value="Unassembled WGS sequence"/>
</dbReference>
<accession>A0A139HLR5</accession>
<dbReference type="OrthoDB" id="10321938at2759"/>
<name>A0A139HLR5_9PEZI</name>
<organism evidence="1 2">
    <name type="scientific">Pseudocercospora eumusae</name>
    <dbReference type="NCBI Taxonomy" id="321146"/>
    <lineage>
        <taxon>Eukaryota</taxon>
        <taxon>Fungi</taxon>
        <taxon>Dikarya</taxon>
        <taxon>Ascomycota</taxon>
        <taxon>Pezizomycotina</taxon>
        <taxon>Dothideomycetes</taxon>
        <taxon>Dothideomycetidae</taxon>
        <taxon>Mycosphaerellales</taxon>
        <taxon>Mycosphaerellaceae</taxon>
        <taxon>Pseudocercospora</taxon>
    </lineage>
</organism>
<proteinExistence type="predicted"/>
<reference evidence="1 2" key="1">
    <citation type="submission" date="2015-07" db="EMBL/GenBank/DDBJ databases">
        <title>Comparative genomics of the Sigatoka disease complex on banana suggests a link between parallel evolutionary changes in Pseudocercospora fijiensis and Pseudocercospora eumusae and increased virulence on the banana host.</title>
        <authorList>
            <person name="Chang T.-C."/>
            <person name="Salvucci A."/>
            <person name="Crous P.W."/>
            <person name="Stergiopoulos I."/>
        </authorList>
    </citation>
    <scope>NUCLEOTIDE SEQUENCE [LARGE SCALE GENOMIC DNA]</scope>
    <source>
        <strain evidence="1 2">CBS 114824</strain>
    </source>
</reference>
<evidence type="ECO:0000313" key="2">
    <source>
        <dbReference type="Proteomes" id="UP000070133"/>
    </source>
</evidence>
<dbReference type="EMBL" id="LFZN01000031">
    <property type="protein sequence ID" value="KXT03317.1"/>
    <property type="molecule type" value="Genomic_DNA"/>
</dbReference>
<comment type="caution">
    <text evidence="1">The sequence shown here is derived from an EMBL/GenBank/DDBJ whole genome shotgun (WGS) entry which is preliminary data.</text>
</comment>
<dbReference type="AlphaFoldDB" id="A0A139HLR5"/>
<evidence type="ECO:0000313" key="1">
    <source>
        <dbReference type="EMBL" id="KXT03317.1"/>
    </source>
</evidence>
<sequence>MIYRSAPNNHVAPSHDNINHLVHFHTFKLSSNIAIEVFIDTSGSSHYVSVTIGLIMLSNPEGRTREAVDWVWRKMHLYFGGYEVDGINFQLPTGHLVRPRWWHVPAALVNPTVGDLLDC</sequence>
<keyword evidence="2" id="KW-1185">Reference proteome</keyword>
<protein>
    <submittedName>
        <fullName evidence="1">Uncharacterized protein</fullName>
    </submittedName>
</protein>
<gene>
    <name evidence="1" type="ORF">AC578_3996</name>
</gene>